<proteinExistence type="predicted"/>
<dbReference type="Gene3D" id="3.60.110.10">
    <property type="entry name" value="Carbon-nitrogen hydrolase"/>
    <property type="match status" value="1"/>
</dbReference>
<dbReference type="Pfam" id="PF00795">
    <property type="entry name" value="CN_hydrolase"/>
    <property type="match status" value="1"/>
</dbReference>
<dbReference type="CDD" id="cd07197">
    <property type="entry name" value="nitrilase"/>
    <property type="match status" value="1"/>
</dbReference>
<dbReference type="GO" id="GO:0004040">
    <property type="term" value="F:amidase activity"/>
    <property type="evidence" value="ECO:0007669"/>
    <property type="project" value="UniProtKB-EC"/>
</dbReference>
<dbReference type="EMBL" id="FPHC01000065">
    <property type="protein sequence ID" value="SFV62039.1"/>
    <property type="molecule type" value="Genomic_DNA"/>
</dbReference>
<dbReference type="InterPro" id="IPR003010">
    <property type="entry name" value="C-N_Hydrolase"/>
</dbReference>
<accession>A0A1W1C8G1</accession>
<dbReference type="PANTHER" id="PTHR47799:SF1">
    <property type="entry name" value="OMEGA-AMIDASE YAFV"/>
    <property type="match status" value="1"/>
</dbReference>
<dbReference type="InterPro" id="IPR052737">
    <property type="entry name" value="Omega-amidase_YafV"/>
</dbReference>
<feature type="domain" description="CN hydrolase" evidence="1">
    <location>
        <begin position="10"/>
        <end position="237"/>
    </location>
</feature>
<reference evidence="2" key="1">
    <citation type="submission" date="2016-10" db="EMBL/GenBank/DDBJ databases">
        <authorList>
            <person name="de Groot N.N."/>
        </authorList>
    </citation>
    <scope>NUCLEOTIDE SEQUENCE</scope>
</reference>
<dbReference type="PANTHER" id="PTHR47799">
    <property type="entry name" value="OMEGA-AMIDASE YAFV"/>
    <property type="match status" value="1"/>
</dbReference>
<protein>
    <submittedName>
        <fullName evidence="2">Aliphatic amidase AmiE</fullName>
        <ecNumber evidence="2">3.5.1.4</ecNumber>
    </submittedName>
</protein>
<name>A0A1W1C8G1_9ZZZZ</name>
<dbReference type="GO" id="GO:0106008">
    <property type="term" value="F:2-oxoglutaramate amidase activity"/>
    <property type="evidence" value="ECO:0007669"/>
    <property type="project" value="TreeGrafter"/>
</dbReference>
<dbReference type="SUPFAM" id="SSF56317">
    <property type="entry name" value="Carbon-nitrogen hydrolase"/>
    <property type="match status" value="1"/>
</dbReference>
<keyword evidence="2" id="KW-0378">Hydrolase</keyword>
<evidence type="ECO:0000259" key="1">
    <source>
        <dbReference type="PROSITE" id="PS50263"/>
    </source>
</evidence>
<dbReference type="GO" id="GO:0050152">
    <property type="term" value="F:omega-amidase activity"/>
    <property type="evidence" value="ECO:0007669"/>
    <property type="project" value="TreeGrafter"/>
</dbReference>
<dbReference type="InterPro" id="IPR036526">
    <property type="entry name" value="C-N_Hydrolase_sf"/>
</dbReference>
<dbReference type="AlphaFoldDB" id="A0A1W1C8G1"/>
<evidence type="ECO:0000313" key="2">
    <source>
        <dbReference type="EMBL" id="SFV62039.1"/>
    </source>
</evidence>
<dbReference type="EC" id="3.5.1.4" evidence="2"/>
<dbReference type="PROSITE" id="PS50263">
    <property type="entry name" value="CN_HYDROLASE"/>
    <property type="match status" value="1"/>
</dbReference>
<gene>
    <name evidence="2" type="ORF">MNB_SV-6-348</name>
</gene>
<sequence>MQKRDRQSTITTTTLQLPSSSDYQENLDRLIESIETNRDSKIIIAPEVYLTAYDYPNLERAALFSAKAIEILREVISEQILAITMILKDGDEFVNRAIVIYNHQIVHSQNKVKLFKLGDEHRYLKAGSESEIVPFEVDGIKFALLICFELRFKELWRQIEGADIVLIPARWGLPRKRHLEILSSALAVMNQCFVLLSNSSDSDMASSSAIITPNGDITQDDSSEIIKNDIDMREIRKIRRYIVIK</sequence>
<organism evidence="2">
    <name type="scientific">hydrothermal vent metagenome</name>
    <dbReference type="NCBI Taxonomy" id="652676"/>
    <lineage>
        <taxon>unclassified sequences</taxon>
        <taxon>metagenomes</taxon>
        <taxon>ecological metagenomes</taxon>
    </lineage>
</organism>